<dbReference type="SUPFAM" id="SSF52540">
    <property type="entry name" value="P-loop containing nucleoside triphosphate hydrolases"/>
    <property type="match status" value="2"/>
</dbReference>
<dbReference type="Proteomes" id="UP000003763">
    <property type="component" value="Unassembled WGS sequence"/>
</dbReference>
<dbReference type="eggNOG" id="COG1061">
    <property type="taxonomic scope" value="Bacteria"/>
</dbReference>
<proteinExistence type="predicted"/>
<dbReference type="CDD" id="cd09126">
    <property type="entry name" value="PLDc_C_DEXD_like"/>
    <property type="match status" value="1"/>
</dbReference>
<dbReference type="CDD" id="cd18785">
    <property type="entry name" value="SF2_C"/>
    <property type="match status" value="1"/>
</dbReference>
<organism evidence="2 3">
    <name type="scientific">[Clostridium] citroniae WAL-17108</name>
    <dbReference type="NCBI Taxonomy" id="742733"/>
    <lineage>
        <taxon>Bacteria</taxon>
        <taxon>Bacillati</taxon>
        <taxon>Bacillota</taxon>
        <taxon>Clostridia</taxon>
        <taxon>Lachnospirales</taxon>
        <taxon>Lachnospiraceae</taxon>
        <taxon>Enterocloster</taxon>
    </lineage>
</organism>
<name>G5HKD5_9FIRM</name>
<dbReference type="SMART" id="SM00487">
    <property type="entry name" value="DEXDc"/>
    <property type="match status" value="1"/>
</dbReference>
<feature type="domain" description="Helicase ATP-binding" evidence="1">
    <location>
        <begin position="152"/>
        <end position="318"/>
    </location>
</feature>
<dbReference type="InterPro" id="IPR006935">
    <property type="entry name" value="Helicase/UvrB_N"/>
</dbReference>
<dbReference type="Gene3D" id="3.40.50.300">
    <property type="entry name" value="P-loop containing nucleotide triphosphate hydrolases"/>
    <property type="match status" value="2"/>
</dbReference>
<dbReference type="InterPro" id="IPR050742">
    <property type="entry name" value="Helicase_Restrict-Modif_Enz"/>
</dbReference>
<dbReference type="GO" id="GO:0016787">
    <property type="term" value="F:hydrolase activity"/>
    <property type="evidence" value="ECO:0007669"/>
    <property type="project" value="InterPro"/>
</dbReference>
<dbReference type="InterPro" id="IPR014001">
    <property type="entry name" value="Helicase_ATP-bd"/>
</dbReference>
<comment type="caution">
    <text evidence="2">The sequence shown here is derived from an EMBL/GenBank/DDBJ whole genome shotgun (WGS) entry which is preliminary data.</text>
</comment>
<dbReference type="SUPFAM" id="SSF56024">
    <property type="entry name" value="Phospholipase D/nuclease"/>
    <property type="match status" value="1"/>
</dbReference>
<accession>G5HKD5</accession>
<evidence type="ECO:0000313" key="3">
    <source>
        <dbReference type="Proteomes" id="UP000003763"/>
    </source>
</evidence>
<protein>
    <recommendedName>
        <fullName evidence="1">Helicase ATP-binding domain-containing protein</fullName>
    </recommendedName>
</protein>
<dbReference type="EMBL" id="ADLJ01000024">
    <property type="protein sequence ID" value="EHE98235.1"/>
    <property type="molecule type" value="Genomic_DNA"/>
</dbReference>
<dbReference type="GO" id="GO:0000403">
    <property type="term" value="F:Y-form DNA binding"/>
    <property type="evidence" value="ECO:0007669"/>
    <property type="project" value="TreeGrafter"/>
</dbReference>
<gene>
    <name evidence="2" type="ORF">HMPREF9469_03047</name>
</gene>
<dbReference type="GO" id="GO:0061749">
    <property type="term" value="F:forked DNA-dependent helicase activity"/>
    <property type="evidence" value="ECO:0007669"/>
    <property type="project" value="TreeGrafter"/>
</dbReference>
<reference evidence="2 3" key="1">
    <citation type="submission" date="2011-08" db="EMBL/GenBank/DDBJ databases">
        <title>The Genome Sequence of Clostridium citroniae WAL-17108.</title>
        <authorList>
            <consortium name="The Broad Institute Genome Sequencing Platform"/>
            <person name="Earl A."/>
            <person name="Ward D."/>
            <person name="Feldgarden M."/>
            <person name="Gevers D."/>
            <person name="Finegold S.M."/>
            <person name="Summanen P.H."/>
            <person name="Molitoris D.R."/>
            <person name="Vaisanen M.L."/>
            <person name="Daigneault M."/>
            <person name="Allen-Vercoe E."/>
            <person name="Young S.K."/>
            <person name="Zeng Q."/>
            <person name="Gargeya S."/>
            <person name="Fitzgerald M."/>
            <person name="Haas B."/>
            <person name="Abouelleil A."/>
            <person name="Alvarado L."/>
            <person name="Arachchi H.M."/>
            <person name="Berlin A."/>
            <person name="Brown A."/>
            <person name="Chapman S.B."/>
            <person name="Chen Z."/>
            <person name="Dunbar C."/>
            <person name="Freedman E."/>
            <person name="Gearin G."/>
            <person name="Gellesch M."/>
            <person name="Goldberg J."/>
            <person name="Griggs A."/>
            <person name="Gujja S."/>
            <person name="Heiman D."/>
            <person name="Howarth C."/>
            <person name="Larson L."/>
            <person name="Lui A."/>
            <person name="MacDonald P.J.P."/>
            <person name="Montmayeur A."/>
            <person name="Murphy C."/>
            <person name="Neiman D."/>
            <person name="Pearson M."/>
            <person name="Priest M."/>
            <person name="Roberts A."/>
            <person name="Saif S."/>
            <person name="Shea T."/>
            <person name="Shenoy N."/>
            <person name="Sisk P."/>
            <person name="Stolte C."/>
            <person name="Sykes S."/>
            <person name="Wortman J."/>
            <person name="Nusbaum C."/>
            <person name="Birren B."/>
        </authorList>
    </citation>
    <scope>NUCLEOTIDE SEQUENCE [LARGE SCALE GENOMIC DNA]</scope>
    <source>
        <strain evidence="2 3">WAL-17108</strain>
    </source>
</reference>
<dbReference type="AlphaFoldDB" id="G5HKD5"/>
<dbReference type="GO" id="GO:0036121">
    <property type="term" value="F:double-stranded DNA helicase activity"/>
    <property type="evidence" value="ECO:0007669"/>
    <property type="project" value="TreeGrafter"/>
</dbReference>
<dbReference type="PROSITE" id="PS51192">
    <property type="entry name" value="HELICASE_ATP_BIND_1"/>
    <property type="match status" value="1"/>
</dbReference>
<dbReference type="GO" id="GO:0005524">
    <property type="term" value="F:ATP binding"/>
    <property type="evidence" value="ECO:0007669"/>
    <property type="project" value="InterPro"/>
</dbReference>
<dbReference type="Pfam" id="PF04851">
    <property type="entry name" value="ResIII"/>
    <property type="match status" value="1"/>
</dbReference>
<dbReference type="HOGENOM" id="CLU_011771_2_0_9"/>
<sequence length="673" mass="76783">MKDWQEELSGYGDIPVAVMQQNRPKPWRKKDGFVKSDVIGKMHIILGNGVYVDALNLMPHLQNQIRSMAAFDNPVFYKNKRLGYFNYYNFSAVYMGKDEDGYICIPRGLRDSLIASCREAGIDYEIEDHREKGRPIRVTFQGDLRMQQDLAANRLLAYDQGVLSAATAFGKTVVCSYLISERKVNTLILIQSKELLEQWVDELNKFLIIDEEPPIYKTKSGREKRRESVIGILHGSKNTLTGIIDVAMVGSVYSKGKFNDRINSYGMVLMDECHHCGSNTSVEVMQKVNARYVYGGSATPNRSDNLDKIIYMLLGPVRHHYTAKERAIEQRIGHYVYPRYTRVIDTDESRSDINEAYSLISSSRARNDMILEDTIACVKKGRTPVILTRYKEQAKYLYDHLQMDADHVLILYGDNSDKENSHVRQQLKEISRNQSLILVAAGQKIGEGFDYPRLDTLMLAAPVSFSGRLEQYLGRLNRDYEGKSEVIVYDYIDSHIRTFDNMYAKRLRTYKRTGFQLIANGIFPKQTANAIYDSDNYTDVFEQDLIEAEKRIIVSSPELTMEKVKRFSYLVKARQEAGCGVTVVTLDPQNLSYGSSEFCYGLICEMQRNGIHVITGEDIAEHFAIIDDELVWHGGMNLLGKQDAWDNLMRIKSAQVAAELLEIVAEKEEGGDR</sequence>
<evidence type="ECO:0000259" key="1">
    <source>
        <dbReference type="PROSITE" id="PS51192"/>
    </source>
</evidence>
<dbReference type="Gene3D" id="3.30.870.10">
    <property type="entry name" value="Endonuclease Chain A"/>
    <property type="match status" value="1"/>
</dbReference>
<evidence type="ECO:0000313" key="2">
    <source>
        <dbReference type="EMBL" id="EHE98235.1"/>
    </source>
</evidence>
<dbReference type="InterPro" id="IPR027417">
    <property type="entry name" value="P-loop_NTPase"/>
</dbReference>
<dbReference type="PANTHER" id="PTHR47396">
    <property type="entry name" value="TYPE I RESTRICTION ENZYME ECOKI R PROTEIN"/>
    <property type="match status" value="1"/>
</dbReference>
<dbReference type="PANTHER" id="PTHR47396:SF1">
    <property type="entry name" value="ATP-DEPENDENT HELICASE IRC3-RELATED"/>
    <property type="match status" value="1"/>
</dbReference>
<dbReference type="PATRIC" id="fig|742733.3.peg.3162"/>